<dbReference type="RefSeq" id="WP_037339691.1">
    <property type="nucleotide sequence ID" value="NZ_APNK01000027.1"/>
</dbReference>
<sequence length="104" mass="11680">MNALEVYLAADPVNAEIVKDMLVDRGIAAHVRRQHLWGGMGELPANVYPQVWIDDPADYDRAREIVSAFEKGPVDTGRDWACPGCGERVEGQFHACWHCQHPRP</sequence>
<protein>
    <recommendedName>
        <fullName evidence="1">DUF2007 domain-containing protein</fullName>
    </recommendedName>
</protein>
<dbReference type="STRING" id="1304275.C41B8_14430"/>
<keyword evidence="3" id="KW-1185">Reference proteome</keyword>
<dbReference type="InterPro" id="IPR018551">
    <property type="entry name" value="DUF2007"/>
</dbReference>
<feature type="domain" description="DUF2007" evidence="1">
    <location>
        <begin position="5"/>
        <end position="69"/>
    </location>
</feature>
<evidence type="ECO:0000313" key="2">
    <source>
        <dbReference type="EMBL" id="KEZ76531.1"/>
    </source>
</evidence>
<organism evidence="2 3">
    <name type="scientific">Salinisphaera hydrothermalis (strain C41B8)</name>
    <dbReference type="NCBI Taxonomy" id="1304275"/>
    <lineage>
        <taxon>Bacteria</taxon>
        <taxon>Pseudomonadati</taxon>
        <taxon>Pseudomonadota</taxon>
        <taxon>Gammaproteobacteria</taxon>
        <taxon>Salinisphaerales</taxon>
        <taxon>Salinisphaeraceae</taxon>
        <taxon>Salinisphaera</taxon>
    </lineage>
</organism>
<dbReference type="EMBL" id="APNK01000027">
    <property type="protein sequence ID" value="KEZ76531.1"/>
    <property type="molecule type" value="Genomic_DNA"/>
</dbReference>
<gene>
    <name evidence="2" type="ORF">C41B8_14430</name>
</gene>
<dbReference type="Pfam" id="PF09413">
    <property type="entry name" value="DUF2007"/>
    <property type="match status" value="1"/>
</dbReference>
<dbReference type="eggNOG" id="ENOG5033DJM">
    <property type="taxonomic scope" value="Bacteria"/>
</dbReference>
<accession>A0A084IIJ7</accession>
<proteinExistence type="predicted"/>
<reference evidence="2 3" key="1">
    <citation type="submission" date="2013-03" db="EMBL/GenBank/DDBJ databases">
        <title>Salinisphaera hydrothermalis C41B8 Genome Sequencing.</title>
        <authorList>
            <person name="Li C."/>
            <person name="Lai Q."/>
            <person name="Shao Z."/>
        </authorList>
    </citation>
    <scope>NUCLEOTIDE SEQUENCE [LARGE SCALE GENOMIC DNA]</scope>
    <source>
        <strain evidence="2 3">C41B8</strain>
    </source>
</reference>
<name>A0A084IIJ7_SALHC</name>
<evidence type="ECO:0000259" key="1">
    <source>
        <dbReference type="Pfam" id="PF09413"/>
    </source>
</evidence>
<dbReference type="AlphaFoldDB" id="A0A084IIJ7"/>
<dbReference type="Proteomes" id="UP000028302">
    <property type="component" value="Unassembled WGS sequence"/>
</dbReference>
<evidence type="ECO:0000313" key="3">
    <source>
        <dbReference type="Proteomes" id="UP000028302"/>
    </source>
</evidence>
<comment type="caution">
    <text evidence="2">The sequence shown here is derived from an EMBL/GenBank/DDBJ whole genome shotgun (WGS) entry which is preliminary data.</text>
</comment>